<dbReference type="NCBIfam" id="TIGR01511">
    <property type="entry name" value="ATPase-IB1_Cu"/>
    <property type="match status" value="1"/>
</dbReference>
<accession>A0ABV1JX79</accession>
<keyword evidence="4 15" id="KW-1003">Cell membrane</keyword>
<evidence type="ECO:0000256" key="10">
    <source>
        <dbReference type="ARBA" id="ARBA00022842"/>
    </source>
</evidence>
<evidence type="ECO:0000256" key="12">
    <source>
        <dbReference type="ARBA" id="ARBA00022989"/>
    </source>
</evidence>
<evidence type="ECO:0000256" key="5">
    <source>
        <dbReference type="ARBA" id="ARBA00022553"/>
    </source>
</evidence>
<keyword evidence="5" id="KW-0597">Phosphoprotein</keyword>
<dbReference type="RefSeq" id="WP_345645961.1">
    <property type="nucleotide sequence ID" value="NZ_BAABLY010000039.1"/>
</dbReference>
<dbReference type="InterPro" id="IPR036412">
    <property type="entry name" value="HAD-like_sf"/>
</dbReference>
<dbReference type="InterPro" id="IPR008250">
    <property type="entry name" value="ATPase_P-typ_transduc_dom_A_sf"/>
</dbReference>
<dbReference type="SUPFAM" id="SSF81653">
    <property type="entry name" value="Calcium ATPase, transduction domain A"/>
    <property type="match status" value="1"/>
</dbReference>
<dbReference type="Pfam" id="PF00702">
    <property type="entry name" value="Hydrolase"/>
    <property type="match status" value="1"/>
</dbReference>
<keyword evidence="7 15" id="KW-0479">Metal-binding</keyword>
<keyword evidence="14 15" id="KW-0472">Membrane</keyword>
<sequence>MCAAAGVHDVGRQTMHGEPRAASAPQEHGTHPGGDPGAHSGHAGHGAPAGHGHADHAAVFRDRFVVALVLAVPVVGFSAMTGMLLGYAPPAWSAWIPPVLGTVILFWPGWPFLSGAVAEIRARRPGMMLLIGMAVGVAWVASLLSSLGVGGLDFWWELALLVVIMLLGHWLEMRALGQASGALDALAALLPDTAERVGADGTVGTVAPADLTVGDVVLVRSGARVPADGTVVDGAAEVDESMITGESRPVPRGTGDRVVAGTVATDSALRVRVDAVGEDTALSGIRRLVENAQGSRSRAQALADRAAALLFWFAAGAGVLTFGAWTLLGDTAQAVTRTVTVLVIACPHALGLAIPLVIAISTARAARSGVLVTDRLALERTRTVDTVLFDKTGTLTTGSPRVVGTAGAADTLALAAAVEADSEHPLARAVVAAADGRAVPAAHGFRSHTGRGVSATVDGRPVAVGGPALLRERGLDVPAGLTGDVHRWGDDGATVLYVVAGADPGEVVGALAVADAVRPESRAAVDALHARGVRVVMITGDARPVAEAVARDLGVDEVVAEVLPEGKDEAVARLRGRGAVVAMVGDGVNDAPALARADVGIAIGAGTDVAVASAGVVLASSDPRGVLSVIALSRAGYRKMLQNLWWAAGYNLVSVPLAAGVLAPVGFVLPPAVGALLMSLSTVVVALNAQLLRRVELRPDRLVS</sequence>
<evidence type="ECO:0000256" key="9">
    <source>
        <dbReference type="ARBA" id="ARBA00022840"/>
    </source>
</evidence>
<dbReference type="Gene3D" id="3.40.1110.10">
    <property type="entry name" value="Calcium-transporting ATPase, cytoplasmic domain N"/>
    <property type="match status" value="1"/>
</dbReference>
<organism evidence="18 19">
    <name type="scientific">Pseudonocardia tropica</name>
    <dbReference type="NCBI Taxonomy" id="681289"/>
    <lineage>
        <taxon>Bacteria</taxon>
        <taxon>Bacillati</taxon>
        <taxon>Actinomycetota</taxon>
        <taxon>Actinomycetes</taxon>
        <taxon>Pseudonocardiales</taxon>
        <taxon>Pseudonocardiaceae</taxon>
        <taxon>Pseudonocardia</taxon>
    </lineage>
</organism>
<keyword evidence="19" id="KW-1185">Reference proteome</keyword>
<dbReference type="InterPro" id="IPR023214">
    <property type="entry name" value="HAD_sf"/>
</dbReference>
<dbReference type="NCBIfam" id="TIGR01494">
    <property type="entry name" value="ATPase_P-type"/>
    <property type="match status" value="1"/>
</dbReference>
<dbReference type="NCBIfam" id="TIGR01525">
    <property type="entry name" value="ATPase-IB_hvy"/>
    <property type="match status" value="1"/>
</dbReference>
<feature type="compositionally biased region" description="Basic and acidic residues" evidence="16">
    <location>
        <begin position="9"/>
        <end position="19"/>
    </location>
</feature>
<feature type="transmembrane region" description="Helical" evidence="15">
    <location>
        <begin position="94"/>
        <end position="117"/>
    </location>
</feature>
<dbReference type="InterPro" id="IPR027256">
    <property type="entry name" value="P-typ_ATPase_IB"/>
</dbReference>
<dbReference type="Pfam" id="PF00122">
    <property type="entry name" value="E1-E2_ATPase"/>
    <property type="match status" value="1"/>
</dbReference>
<dbReference type="InterPro" id="IPR023299">
    <property type="entry name" value="ATPase_P-typ_cyto_dom_N"/>
</dbReference>
<evidence type="ECO:0000256" key="13">
    <source>
        <dbReference type="ARBA" id="ARBA00023065"/>
    </source>
</evidence>
<dbReference type="PROSITE" id="PS00154">
    <property type="entry name" value="ATPASE_E1_E2"/>
    <property type="match status" value="1"/>
</dbReference>
<dbReference type="SUPFAM" id="SSF81665">
    <property type="entry name" value="Calcium ATPase, transmembrane domain M"/>
    <property type="match status" value="1"/>
</dbReference>
<dbReference type="InterPro" id="IPR059000">
    <property type="entry name" value="ATPase_P-type_domA"/>
</dbReference>
<dbReference type="InterPro" id="IPR044492">
    <property type="entry name" value="P_typ_ATPase_HD_dom"/>
</dbReference>
<dbReference type="PRINTS" id="PR00119">
    <property type="entry name" value="CATATPASE"/>
</dbReference>
<dbReference type="SUPFAM" id="SSF56784">
    <property type="entry name" value="HAD-like"/>
    <property type="match status" value="1"/>
</dbReference>
<comment type="similarity">
    <text evidence="2 15">Belongs to the cation transport ATPase (P-type) (TC 3.A.3) family. Type IB subfamily.</text>
</comment>
<dbReference type="PANTHER" id="PTHR43520:SF5">
    <property type="entry name" value="CATION-TRANSPORTING P-TYPE ATPASE-RELATED"/>
    <property type="match status" value="1"/>
</dbReference>
<evidence type="ECO:0000256" key="2">
    <source>
        <dbReference type="ARBA" id="ARBA00006024"/>
    </source>
</evidence>
<feature type="transmembrane region" description="Helical" evidence="15">
    <location>
        <begin position="644"/>
        <end position="667"/>
    </location>
</feature>
<dbReference type="SFLD" id="SFLDS00003">
    <property type="entry name" value="Haloacid_Dehalogenase"/>
    <property type="match status" value="1"/>
</dbReference>
<keyword evidence="11" id="KW-1278">Translocase</keyword>
<evidence type="ECO:0000313" key="18">
    <source>
        <dbReference type="EMBL" id="MEQ3540528.1"/>
    </source>
</evidence>
<keyword evidence="6 15" id="KW-0812">Transmembrane</keyword>
<reference evidence="18 19" key="1">
    <citation type="submission" date="2024-03" db="EMBL/GenBank/DDBJ databases">
        <title>Draft genome sequence of Pseudonocardia tropica JCM 19149.</title>
        <authorList>
            <person name="Butdee W."/>
            <person name="Duangmal K."/>
        </authorList>
    </citation>
    <scope>NUCLEOTIDE SEQUENCE [LARGE SCALE GENOMIC DNA]</scope>
    <source>
        <strain evidence="18 19">JCM 19149</strain>
    </source>
</reference>
<feature type="transmembrane region" description="Helical" evidence="15">
    <location>
        <begin position="154"/>
        <end position="171"/>
    </location>
</feature>
<dbReference type="Proteomes" id="UP001464923">
    <property type="component" value="Unassembled WGS sequence"/>
</dbReference>
<keyword evidence="12 15" id="KW-1133">Transmembrane helix</keyword>
<feature type="transmembrane region" description="Helical" evidence="15">
    <location>
        <begin position="339"/>
        <end position="360"/>
    </location>
</feature>
<keyword evidence="18" id="KW-0378">Hydrolase</keyword>
<evidence type="ECO:0000256" key="6">
    <source>
        <dbReference type="ARBA" id="ARBA00022692"/>
    </source>
</evidence>
<feature type="region of interest" description="Disordered" evidence="16">
    <location>
        <begin position="1"/>
        <end position="53"/>
    </location>
</feature>
<feature type="transmembrane region" description="Helical" evidence="15">
    <location>
        <begin position="306"/>
        <end position="327"/>
    </location>
</feature>
<evidence type="ECO:0000259" key="17">
    <source>
        <dbReference type="Pfam" id="PF00122"/>
    </source>
</evidence>
<dbReference type="EMBL" id="JBEDNP010000009">
    <property type="protein sequence ID" value="MEQ3540528.1"/>
    <property type="molecule type" value="Genomic_DNA"/>
</dbReference>
<keyword evidence="10" id="KW-0460">Magnesium</keyword>
<evidence type="ECO:0000256" key="14">
    <source>
        <dbReference type="ARBA" id="ARBA00023136"/>
    </source>
</evidence>
<dbReference type="InterPro" id="IPR023298">
    <property type="entry name" value="ATPase_P-typ_TM_dom_sf"/>
</dbReference>
<name>A0ABV1JX79_9PSEU</name>
<evidence type="ECO:0000313" key="19">
    <source>
        <dbReference type="Proteomes" id="UP001464923"/>
    </source>
</evidence>
<comment type="caution">
    <text evidence="18">The sequence shown here is derived from an EMBL/GenBank/DDBJ whole genome shotgun (WGS) entry which is preliminary data.</text>
</comment>
<dbReference type="Gene3D" id="3.40.50.1000">
    <property type="entry name" value="HAD superfamily/HAD-like"/>
    <property type="match status" value="1"/>
</dbReference>
<gene>
    <name evidence="18" type="ORF">WHI96_17050</name>
</gene>
<proteinExistence type="inferred from homology"/>
<dbReference type="InterPro" id="IPR018303">
    <property type="entry name" value="ATPase_P-typ_P_site"/>
</dbReference>
<evidence type="ECO:0000256" key="7">
    <source>
        <dbReference type="ARBA" id="ARBA00022723"/>
    </source>
</evidence>
<evidence type="ECO:0000256" key="8">
    <source>
        <dbReference type="ARBA" id="ARBA00022741"/>
    </source>
</evidence>
<feature type="transmembrane region" description="Helical" evidence="15">
    <location>
        <begin position="64"/>
        <end position="88"/>
    </location>
</feature>
<evidence type="ECO:0000256" key="3">
    <source>
        <dbReference type="ARBA" id="ARBA00022448"/>
    </source>
</evidence>
<feature type="transmembrane region" description="Helical" evidence="15">
    <location>
        <begin position="129"/>
        <end position="148"/>
    </location>
</feature>
<evidence type="ECO:0000256" key="4">
    <source>
        <dbReference type="ARBA" id="ARBA00022475"/>
    </source>
</evidence>
<protein>
    <submittedName>
        <fullName evidence="18">Copper-translocating P-type ATPase</fullName>
        <ecNumber evidence="18">3.6.3.-</ecNumber>
    </submittedName>
</protein>
<keyword evidence="9 15" id="KW-0067">ATP-binding</keyword>
<evidence type="ECO:0000256" key="11">
    <source>
        <dbReference type="ARBA" id="ARBA00022967"/>
    </source>
</evidence>
<dbReference type="SFLD" id="SFLDF00027">
    <property type="entry name" value="p-type_atpase"/>
    <property type="match status" value="1"/>
</dbReference>
<keyword evidence="13" id="KW-0406">Ion transport</keyword>
<comment type="subcellular location">
    <subcellularLocation>
        <location evidence="1">Cell membrane</location>
        <topology evidence="1">Multi-pass membrane protein</topology>
    </subcellularLocation>
</comment>
<dbReference type="SFLD" id="SFLDG00002">
    <property type="entry name" value="C1.7:_P-type_atpase_like"/>
    <property type="match status" value="1"/>
</dbReference>
<dbReference type="GO" id="GO:0016787">
    <property type="term" value="F:hydrolase activity"/>
    <property type="evidence" value="ECO:0007669"/>
    <property type="project" value="UniProtKB-KW"/>
</dbReference>
<evidence type="ECO:0000256" key="16">
    <source>
        <dbReference type="SAM" id="MobiDB-lite"/>
    </source>
</evidence>
<dbReference type="Gene3D" id="2.70.150.10">
    <property type="entry name" value="Calcium-transporting ATPase, cytoplasmic transduction domain A"/>
    <property type="match status" value="1"/>
</dbReference>
<evidence type="ECO:0000256" key="1">
    <source>
        <dbReference type="ARBA" id="ARBA00004651"/>
    </source>
</evidence>
<dbReference type="PANTHER" id="PTHR43520">
    <property type="entry name" value="ATP7, ISOFORM B"/>
    <property type="match status" value="1"/>
</dbReference>
<keyword evidence="3" id="KW-0813">Transport</keyword>
<feature type="transmembrane region" description="Helical" evidence="15">
    <location>
        <begin position="673"/>
        <end position="692"/>
    </location>
</feature>
<evidence type="ECO:0000256" key="15">
    <source>
        <dbReference type="RuleBase" id="RU362081"/>
    </source>
</evidence>
<dbReference type="EC" id="3.6.3.-" evidence="18"/>
<dbReference type="InterPro" id="IPR001757">
    <property type="entry name" value="P_typ_ATPase"/>
</dbReference>
<keyword evidence="8 15" id="KW-0547">Nucleotide-binding</keyword>
<feature type="domain" description="P-type ATPase A" evidence="17">
    <location>
        <begin position="189"/>
        <end position="290"/>
    </location>
</feature>